<sequence>MQDTMACKHQNKMCEPTPSTLAMTQASGPSTTSGSLPNAATEATAASVAGTTNGSHDNSQKDKPRWGKWTKEEETYTARLIADFTAGVLTDVDNGTTMRSWLSAKLRCCPMRISKKFVGEHSIGKRMFERNDAKIAGMTDADKALRTAELEVLHTEFCESWAREERERLEHQTNGTRKRKRNKHPKKPKPATAVPFPANMVAMAAKAKRPASPLAFKHPPRAMTTASTPLHMATKSQSLLQNQQSSRAPTVVSLAGGKSKPTLIASQGPAKPVQSTSQPTPLHVSRGASKMLDLQDSLTTRSRHLSVDLTGGDVKSGGYELDFTVFAMDSPDASHLFDLMDTTEDAWLAGDHELDEDPFLSFDAAAELMLPPQVQIHFTNDKSNGNDVEDLALSPTSVMDMSGWPLTMEYYDPLFTHQY</sequence>
<dbReference type="OrthoDB" id="206902at2759"/>
<evidence type="ECO:0000256" key="1">
    <source>
        <dbReference type="SAM" id="MobiDB-lite"/>
    </source>
</evidence>
<dbReference type="GeneID" id="20803248"/>
<protein>
    <submittedName>
        <fullName evidence="2">Uncharacterized protein</fullName>
    </submittedName>
</protein>
<dbReference type="EMBL" id="KI913115">
    <property type="protein sequence ID" value="ETV87798.1"/>
    <property type="molecule type" value="Genomic_DNA"/>
</dbReference>
<feature type="compositionally biased region" description="Low complexity" evidence="1">
    <location>
        <begin position="39"/>
        <end position="52"/>
    </location>
</feature>
<dbReference type="RefSeq" id="XP_009822661.1">
    <property type="nucleotide sequence ID" value="XM_009824359.1"/>
</dbReference>
<organism evidence="2">
    <name type="scientific">Aphanomyces astaci</name>
    <name type="common">Crayfish plague agent</name>
    <dbReference type="NCBI Taxonomy" id="112090"/>
    <lineage>
        <taxon>Eukaryota</taxon>
        <taxon>Sar</taxon>
        <taxon>Stramenopiles</taxon>
        <taxon>Oomycota</taxon>
        <taxon>Saprolegniomycetes</taxon>
        <taxon>Saprolegniales</taxon>
        <taxon>Verrucalvaceae</taxon>
        <taxon>Aphanomyces</taxon>
    </lineage>
</organism>
<reference evidence="2" key="1">
    <citation type="submission" date="2013-12" db="EMBL/GenBank/DDBJ databases">
        <title>The Genome Sequence of Aphanomyces astaci APO3.</title>
        <authorList>
            <consortium name="The Broad Institute Genomics Platform"/>
            <person name="Russ C."/>
            <person name="Tyler B."/>
            <person name="van West P."/>
            <person name="Dieguez-Uribeondo J."/>
            <person name="Young S.K."/>
            <person name="Zeng Q."/>
            <person name="Gargeya S."/>
            <person name="Fitzgerald M."/>
            <person name="Abouelleil A."/>
            <person name="Alvarado L."/>
            <person name="Chapman S.B."/>
            <person name="Gainer-Dewar J."/>
            <person name="Goldberg J."/>
            <person name="Griggs A."/>
            <person name="Gujja S."/>
            <person name="Hansen M."/>
            <person name="Howarth C."/>
            <person name="Imamovic A."/>
            <person name="Ireland A."/>
            <person name="Larimer J."/>
            <person name="McCowan C."/>
            <person name="Murphy C."/>
            <person name="Pearson M."/>
            <person name="Poon T.W."/>
            <person name="Priest M."/>
            <person name="Roberts A."/>
            <person name="Saif S."/>
            <person name="Shea T."/>
            <person name="Sykes S."/>
            <person name="Wortman J."/>
            <person name="Nusbaum C."/>
            <person name="Birren B."/>
        </authorList>
    </citation>
    <scope>NUCLEOTIDE SEQUENCE [LARGE SCALE GENOMIC DNA]</scope>
    <source>
        <strain evidence="2">APO3</strain>
    </source>
</reference>
<feature type="compositionally biased region" description="Basic residues" evidence="1">
    <location>
        <begin position="176"/>
        <end position="189"/>
    </location>
</feature>
<proteinExistence type="predicted"/>
<dbReference type="PANTHER" id="PTHR35213:SF5">
    <property type="entry name" value="RING-TYPE DOMAIN-CONTAINING PROTEIN"/>
    <property type="match status" value="1"/>
</dbReference>
<dbReference type="AlphaFoldDB" id="W4H9K0"/>
<accession>W4H9K0</accession>
<dbReference type="VEuPathDB" id="FungiDB:H257_01252"/>
<feature type="compositionally biased region" description="Polar residues" evidence="1">
    <location>
        <begin position="17"/>
        <end position="38"/>
    </location>
</feature>
<feature type="region of interest" description="Disordered" evidence="1">
    <location>
        <begin position="1"/>
        <end position="65"/>
    </location>
</feature>
<feature type="region of interest" description="Disordered" evidence="1">
    <location>
        <begin position="262"/>
        <end position="281"/>
    </location>
</feature>
<dbReference type="PANTHER" id="PTHR35213">
    <property type="entry name" value="RING-TYPE DOMAIN-CONTAINING PROTEIN-RELATED"/>
    <property type="match status" value="1"/>
</dbReference>
<feature type="region of interest" description="Disordered" evidence="1">
    <location>
        <begin position="166"/>
        <end position="194"/>
    </location>
</feature>
<name>W4H9K0_APHAT</name>
<evidence type="ECO:0000313" key="2">
    <source>
        <dbReference type="EMBL" id="ETV87798.1"/>
    </source>
</evidence>
<gene>
    <name evidence="2" type="ORF">H257_01252</name>
</gene>